<keyword evidence="1" id="KW-0378">Hydrolase</keyword>
<evidence type="ECO:0000313" key="5">
    <source>
        <dbReference type="EMBL" id="BCK79634.1"/>
    </source>
</evidence>
<dbReference type="SUPFAM" id="SSF54106">
    <property type="entry name" value="LysM domain"/>
    <property type="match status" value="2"/>
</dbReference>
<dbReference type="CDD" id="cd00118">
    <property type="entry name" value="LysM"/>
    <property type="match status" value="2"/>
</dbReference>
<keyword evidence="6" id="KW-1185">Reference proteome</keyword>
<sequence length="428" mass="47388">MKIHVVKKGETVLSIARQYGVSPGLLQRQNQVPPDGALVPGQTLVVQEAEKTHTVRPGDTVWSIARRYGITVRALYQNNIFLQGQGRLQPGEELVISYRAEGKAGPLGVNGYAYPFINGDLLRQELPYLTYVTPFTYGIGPEGEPVPLRDEGILAAAGQYGVLPWMHLSSLTEEGWFSSSRAEVLLKSSHRQEALLEQIKEILKEKGYGGVDVDFEYLQPGLAGAYTAFIERLRQELNKLGYTVQVALAPKVSRGQKGLLYESHDYAALGRAANGALLMTYEWGYSAGPPMAVAPLDKVRQVVDYALGEIEAKKLFLGVPVYGYDWPLPYRQGATRGVSVAPQEALDLARRQGAEIQFDETAQAPWFRYTAADGRAHEVWFEDARSSYAKFRLAAEKGLQGVGLWNLMRPAVQTYLVLHGGFEIEEVR</sequence>
<feature type="domain" description="GH18" evidence="4">
    <location>
        <begin position="101"/>
        <end position="422"/>
    </location>
</feature>
<dbReference type="PANTHER" id="PTHR46066">
    <property type="entry name" value="CHITINASE DOMAIN-CONTAINING PROTEIN 1 FAMILY MEMBER"/>
    <property type="match status" value="1"/>
</dbReference>
<dbReference type="Pfam" id="PF01476">
    <property type="entry name" value="LysM"/>
    <property type="match status" value="2"/>
</dbReference>
<dbReference type="PROSITE" id="PS51782">
    <property type="entry name" value="LYSM"/>
    <property type="match status" value="2"/>
</dbReference>
<gene>
    <name evidence="5" type="ORF">MM35RIKEN_18260</name>
</gene>
<feature type="domain" description="LysM" evidence="3">
    <location>
        <begin position="2"/>
        <end position="46"/>
    </location>
</feature>
<evidence type="ECO:0000259" key="3">
    <source>
        <dbReference type="PROSITE" id="PS51782"/>
    </source>
</evidence>
<dbReference type="KEGG" id="vfa:MM35RIKEN_18260"/>
<dbReference type="InterPro" id="IPR029070">
    <property type="entry name" value="Chitinase_insertion_sf"/>
</dbReference>
<feature type="domain" description="LysM" evidence="3">
    <location>
        <begin position="51"/>
        <end position="96"/>
    </location>
</feature>
<accession>A0A810PVA1</accession>
<dbReference type="GO" id="GO:0016798">
    <property type="term" value="F:hydrolase activity, acting on glycosyl bonds"/>
    <property type="evidence" value="ECO:0007669"/>
    <property type="project" value="UniProtKB-KW"/>
</dbReference>
<dbReference type="EMBL" id="AP023416">
    <property type="protein sequence ID" value="BCK79634.1"/>
    <property type="molecule type" value="Genomic_DNA"/>
</dbReference>
<dbReference type="Pfam" id="PF00704">
    <property type="entry name" value="Glyco_hydro_18"/>
    <property type="match status" value="1"/>
</dbReference>
<dbReference type="SMART" id="SM00257">
    <property type="entry name" value="LysM"/>
    <property type="match status" value="2"/>
</dbReference>
<dbReference type="InterPro" id="IPR017853">
    <property type="entry name" value="GH"/>
</dbReference>
<dbReference type="Proteomes" id="UP000681343">
    <property type="component" value="Plasmid pMM35_01"/>
</dbReference>
<reference evidence="5" key="1">
    <citation type="submission" date="2020-09" db="EMBL/GenBank/DDBJ databases">
        <title>New species isolated from human feces.</title>
        <authorList>
            <person name="Kitahara M."/>
            <person name="Shigeno Y."/>
            <person name="Shime M."/>
            <person name="Matsumoto Y."/>
            <person name="Nakamura S."/>
            <person name="Motooka D."/>
            <person name="Fukuoka S."/>
            <person name="Nishikawa H."/>
            <person name="Benno Y."/>
        </authorList>
    </citation>
    <scope>NUCLEOTIDE SEQUENCE</scope>
    <source>
        <strain evidence="5">MM35</strain>
        <plasmid evidence="5">pMM35_01</plasmid>
    </source>
</reference>
<dbReference type="RefSeq" id="WP_212821323.1">
    <property type="nucleotide sequence ID" value="NZ_AP023416.1"/>
</dbReference>
<dbReference type="Gene3D" id="3.10.50.10">
    <property type="match status" value="1"/>
</dbReference>
<evidence type="ECO:0000256" key="1">
    <source>
        <dbReference type="ARBA" id="ARBA00022801"/>
    </source>
</evidence>
<dbReference type="GO" id="GO:0012505">
    <property type="term" value="C:endomembrane system"/>
    <property type="evidence" value="ECO:0007669"/>
    <property type="project" value="TreeGrafter"/>
</dbReference>
<dbReference type="SUPFAM" id="SSF51445">
    <property type="entry name" value="(Trans)glycosidases"/>
    <property type="match status" value="1"/>
</dbReference>
<dbReference type="PANTHER" id="PTHR46066:SF2">
    <property type="entry name" value="CHITINASE DOMAIN-CONTAINING PROTEIN 1"/>
    <property type="match status" value="1"/>
</dbReference>
<dbReference type="PROSITE" id="PS51910">
    <property type="entry name" value="GH18_2"/>
    <property type="match status" value="1"/>
</dbReference>
<dbReference type="AlphaFoldDB" id="A0A810PVA1"/>
<dbReference type="InterPro" id="IPR001223">
    <property type="entry name" value="Glyco_hydro18_cat"/>
</dbReference>
<keyword evidence="2" id="KW-0326">Glycosidase</keyword>
<evidence type="ECO:0000313" key="6">
    <source>
        <dbReference type="Proteomes" id="UP000681343"/>
    </source>
</evidence>
<dbReference type="CDD" id="cd02874">
    <property type="entry name" value="GH18_CFLE_spore_hydrolase"/>
    <property type="match status" value="1"/>
</dbReference>
<dbReference type="GO" id="GO:0008061">
    <property type="term" value="F:chitin binding"/>
    <property type="evidence" value="ECO:0007669"/>
    <property type="project" value="InterPro"/>
</dbReference>
<organism evidence="5 6">
    <name type="scientific">Vescimonas fastidiosa</name>
    <dbReference type="NCBI Taxonomy" id="2714353"/>
    <lineage>
        <taxon>Bacteria</taxon>
        <taxon>Bacillati</taxon>
        <taxon>Bacillota</taxon>
        <taxon>Clostridia</taxon>
        <taxon>Eubacteriales</taxon>
        <taxon>Oscillospiraceae</taxon>
        <taxon>Vescimonas</taxon>
    </lineage>
</organism>
<proteinExistence type="predicted"/>
<keyword evidence="5" id="KW-0614">Plasmid</keyword>
<dbReference type="InterPro" id="IPR036779">
    <property type="entry name" value="LysM_dom_sf"/>
</dbReference>
<dbReference type="InterPro" id="IPR041704">
    <property type="entry name" value="CFLE_GH18"/>
</dbReference>
<evidence type="ECO:0000259" key="4">
    <source>
        <dbReference type="PROSITE" id="PS51910"/>
    </source>
</evidence>
<dbReference type="GO" id="GO:0070492">
    <property type="term" value="F:oligosaccharide binding"/>
    <property type="evidence" value="ECO:0007669"/>
    <property type="project" value="TreeGrafter"/>
</dbReference>
<dbReference type="Gene3D" id="3.20.20.80">
    <property type="entry name" value="Glycosidases"/>
    <property type="match status" value="1"/>
</dbReference>
<dbReference type="InterPro" id="IPR011583">
    <property type="entry name" value="Chitinase_II/V-like_cat"/>
</dbReference>
<evidence type="ECO:0000256" key="2">
    <source>
        <dbReference type="ARBA" id="ARBA00023295"/>
    </source>
</evidence>
<protein>
    <submittedName>
        <fullName evidence="5">Germination protein</fullName>
    </submittedName>
</protein>
<name>A0A810PVA1_9FIRM</name>
<dbReference type="Gene3D" id="3.10.350.10">
    <property type="entry name" value="LysM domain"/>
    <property type="match status" value="2"/>
</dbReference>
<dbReference type="GO" id="GO:0005975">
    <property type="term" value="P:carbohydrate metabolic process"/>
    <property type="evidence" value="ECO:0007669"/>
    <property type="project" value="InterPro"/>
</dbReference>
<geneLocation type="plasmid" evidence="5 6">
    <name>pMM35_01</name>
</geneLocation>
<dbReference type="InterPro" id="IPR018392">
    <property type="entry name" value="LysM"/>
</dbReference>
<dbReference type="SMART" id="SM00636">
    <property type="entry name" value="Glyco_18"/>
    <property type="match status" value="1"/>
</dbReference>